<proteinExistence type="predicted"/>
<dbReference type="RefSeq" id="WP_183490493.1">
    <property type="nucleotide sequence ID" value="NZ_JBHUOV010000013.1"/>
</dbReference>
<evidence type="ECO:0000256" key="1">
    <source>
        <dbReference type="SAM" id="SignalP"/>
    </source>
</evidence>
<feature type="signal peptide" evidence="1">
    <location>
        <begin position="1"/>
        <end position="21"/>
    </location>
</feature>
<sequence>MKKYHLLIFLICLIAFVPAFGQDSLTVKILNDITYHFEIKNNKLQGKGAEFLKKAIEENQFILLGEVHNSKGISELTKAFIPEFRNNGGKYFGLEVGPTSAKILQELSSIPENSVNNLKKMNTENSFEYSRGTYTPIPFFSNISDAEFLETASIQNLKLIGLDQEFKFGFIPLVERAFNNLSKEKQELYKSKYEKTIDTLKMYYVKEFDFYDKRTDENKRFSFLLNGSKFVNDFLKNIAMDNPENKKIVEDLLISNQIYFTQNKGNYWESNRLRTENFIRNFKNGLDSNNFDFESDKMLIKVGGLHTAKGMNSYRMFDIGNTVFELARINNKSSLHICFMSRYSFDNDTIVDAMDDTKSWNYRSFKDFIQMGKKDQWTIIDLRPLRNYVYYKRKYLINDSIKEYFDRYDIIIIKPLEISTQLNIEK</sequence>
<keyword evidence="3" id="KW-1185">Reference proteome</keyword>
<evidence type="ECO:0008006" key="4">
    <source>
        <dbReference type="Google" id="ProtNLM"/>
    </source>
</evidence>
<dbReference type="EMBL" id="JBHUOV010000013">
    <property type="protein sequence ID" value="MFD2824515.1"/>
    <property type="molecule type" value="Genomic_DNA"/>
</dbReference>
<accession>A0ABW5WTK4</accession>
<reference evidence="3" key="1">
    <citation type="journal article" date="2019" name="Int. J. Syst. Evol. Microbiol.">
        <title>The Global Catalogue of Microorganisms (GCM) 10K type strain sequencing project: providing services to taxonomists for standard genome sequencing and annotation.</title>
        <authorList>
            <consortium name="The Broad Institute Genomics Platform"/>
            <consortium name="The Broad Institute Genome Sequencing Center for Infectious Disease"/>
            <person name="Wu L."/>
            <person name="Ma J."/>
        </authorList>
    </citation>
    <scope>NUCLEOTIDE SEQUENCE [LARGE SCALE GENOMIC DNA]</scope>
    <source>
        <strain evidence="3">KCTC 32141</strain>
    </source>
</reference>
<evidence type="ECO:0000313" key="3">
    <source>
        <dbReference type="Proteomes" id="UP001597533"/>
    </source>
</evidence>
<organism evidence="2 3">
    <name type="scientific">Lacinutrix iliipiscaria</name>
    <dbReference type="NCBI Taxonomy" id="1230532"/>
    <lineage>
        <taxon>Bacteria</taxon>
        <taxon>Pseudomonadati</taxon>
        <taxon>Bacteroidota</taxon>
        <taxon>Flavobacteriia</taxon>
        <taxon>Flavobacteriales</taxon>
        <taxon>Flavobacteriaceae</taxon>
        <taxon>Lacinutrix</taxon>
    </lineage>
</organism>
<name>A0ABW5WTK4_9FLAO</name>
<comment type="caution">
    <text evidence="2">The sequence shown here is derived from an EMBL/GenBank/DDBJ whole genome shotgun (WGS) entry which is preliminary data.</text>
</comment>
<evidence type="ECO:0000313" key="2">
    <source>
        <dbReference type="EMBL" id="MFD2824515.1"/>
    </source>
</evidence>
<gene>
    <name evidence="2" type="ORF">ACFS5M_12605</name>
</gene>
<protein>
    <recommendedName>
        <fullName evidence="4">Haem-binding uptake Tiki superfamily ChaN domain-containing protein</fullName>
    </recommendedName>
</protein>
<keyword evidence="1" id="KW-0732">Signal</keyword>
<dbReference type="Proteomes" id="UP001597533">
    <property type="component" value="Unassembled WGS sequence"/>
</dbReference>
<feature type="chain" id="PRO_5047542116" description="Haem-binding uptake Tiki superfamily ChaN domain-containing protein" evidence="1">
    <location>
        <begin position="22"/>
        <end position="426"/>
    </location>
</feature>